<feature type="domain" description="RagB/SusD" evidence="6">
    <location>
        <begin position="357"/>
        <end position="439"/>
    </location>
</feature>
<reference evidence="8 9" key="1">
    <citation type="submission" date="2018-08" db="EMBL/GenBank/DDBJ databases">
        <title>A genome reference for cultivated species of the human gut microbiota.</title>
        <authorList>
            <person name="Zou Y."/>
            <person name="Xue W."/>
            <person name="Luo G."/>
        </authorList>
    </citation>
    <scope>NUCLEOTIDE SEQUENCE [LARGE SCALE GENOMIC DNA]</scope>
    <source>
        <strain evidence="8 9">AF16-14</strain>
    </source>
</reference>
<gene>
    <name evidence="8" type="ORF">DWW57_06225</name>
</gene>
<dbReference type="InterPro" id="IPR011990">
    <property type="entry name" value="TPR-like_helical_dom_sf"/>
</dbReference>
<evidence type="ECO:0000259" key="7">
    <source>
        <dbReference type="Pfam" id="PF14322"/>
    </source>
</evidence>
<protein>
    <submittedName>
        <fullName evidence="8">RagB/SusD family nutrient uptake outer membrane protein</fullName>
    </submittedName>
</protein>
<dbReference type="InterPro" id="IPR033985">
    <property type="entry name" value="SusD-like_N"/>
</dbReference>
<evidence type="ECO:0000256" key="5">
    <source>
        <dbReference type="ARBA" id="ARBA00023237"/>
    </source>
</evidence>
<organism evidence="8 9">
    <name type="scientific">Odoribacter splanchnicus</name>
    <dbReference type="NCBI Taxonomy" id="28118"/>
    <lineage>
        <taxon>Bacteria</taxon>
        <taxon>Pseudomonadati</taxon>
        <taxon>Bacteroidota</taxon>
        <taxon>Bacteroidia</taxon>
        <taxon>Bacteroidales</taxon>
        <taxon>Odoribacteraceae</taxon>
        <taxon>Odoribacter</taxon>
    </lineage>
</organism>
<comment type="caution">
    <text evidence="8">The sequence shown here is derived from an EMBL/GenBank/DDBJ whole genome shotgun (WGS) entry which is preliminary data.</text>
</comment>
<evidence type="ECO:0000256" key="2">
    <source>
        <dbReference type="ARBA" id="ARBA00006275"/>
    </source>
</evidence>
<name>A0A412TTP2_9BACT</name>
<comment type="subcellular location">
    <subcellularLocation>
        <location evidence="1">Cell outer membrane</location>
    </subcellularLocation>
</comment>
<feature type="domain" description="SusD-like N-terminal" evidence="7">
    <location>
        <begin position="93"/>
        <end position="205"/>
    </location>
</feature>
<evidence type="ECO:0000313" key="8">
    <source>
        <dbReference type="EMBL" id="RGU57149.1"/>
    </source>
</evidence>
<dbReference type="SUPFAM" id="SSF48452">
    <property type="entry name" value="TPR-like"/>
    <property type="match status" value="1"/>
</dbReference>
<keyword evidence="4" id="KW-0472">Membrane</keyword>
<evidence type="ECO:0000256" key="3">
    <source>
        <dbReference type="ARBA" id="ARBA00022729"/>
    </source>
</evidence>
<evidence type="ECO:0000256" key="1">
    <source>
        <dbReference type="ARBA" id="ARBA00004442"/>
    </source>
</evidence>
<keyword evidence="3" id="KW-0732">Signal</keyword>
<dbReference type="EMBL" id="QRYC01000006">
    <property type="protein sequence ID" value="RGU57149.1"/>
    <property type="molecule type" value="Genomic_DNA"/>
</dbReference>
<accession>A0A412TTP2</accession>
<dbReference type="AlphaFoldDB" id="A0A412TTP2"/>
<dbReference type="Proteomes" id="UP000284243">
    <property type="component" value="Unassembled WGS sequence"/>
</dbReference>
<sequence>MKGRIWIWNILALICLTACDRWFDVNPQTEVKQKELFSTDQGFYNALMGVYLNLSDPELYGGELQFGLVDVLAQTYSISNTTGGGSAYLYAVSYDWNNCKTLFEPLWEKAYTQIANCNNILKHLEGNRGLFPEGNYEIVEAEARALRAMLHLDLLRLFGPSPAGGMSKPAIPYVDAVVTVPFPQLTVEKTLERIIGDLERAFDLLKVNDPYFTGIPDGEFDFMTANGFRQNREYRLNYYGVSALLARAYLYKGDKSKALEYATKVIGADYHFTTQEEMNAMGVTLCYSEIISGIYLKNTLLKKQTEKWFSENAGSTKLKISSAGVETLFEVASLGSTDLRKKNQFGSRENENEVFLNKYFTGSLLPLIRLSEVYYIAAECAEEPETRFGYLNEVRRHRFIPILDSRDPQIDLENEIYKEYAKDFLGEGQLFFYMKRKGMTSFTGVNGVEIRETGDPVYQVPVPDMEKEFGNII</sequence>
<proteinExistence type="inferred from homology"/>
<keyword evidence="5" id="KW-0998">Cell outer membrane</keyword>
<dbReference type="Pfam" id="PF14322">
    <property type="entry name" value="SusD-like_3"/>
    <property type="match status" value="1"/>
</dbReference>
<evidence type="ECO:0000256" key="4">
    <source>
        <dbReference type="ARBA" id="ARBA00023136"/>
    </source>
</evidence>
<comment type="similarity">
    <text evidence="2">Belongs to the SusD family.</text>
</comment>
<dbReference type="RefSeq" id="WP_022160034.1">
    <property type="nucleotide sequence ID" value="NZ_CABJFF010000005.1"/>
</dbReference>
<evidence type="ECO:0000313" key="9">
    <source>
        <dbReference type="Proteomes" id="UP000284243"/>
    </source>
</evidence>
<dbReference type="GO" id="GO:0009279">
    <property type="term" value="C:cell outer membrane"/>
    <property type="evidence" value="ECO:0007669"/>
    <property type="project" value="UniProtKB-SubCell"/>
</dbReference>
<dbReference type="Pfam" id="PF07980">
    <property type="entry name" value="SusD_RagB"/>
    <property type="match status" value="1"/>
</dbReference>
<dbReference type="Gene3D" id="1.25.40.390">
    <property type="match status" value="1"/>
</dbReference>
<dbReference type="InterPro" id="IPR012944">
    <property type="entry name" value="SusD_RagB_dom"/>
</dbReference>
<evidence type="ECO:0000259" key="6">
    <source>
        <dbReference type="Pfam" id="PF07980"/>
    </source>
</evidence>